<dbReference type="EMBL" id="OZ035842">
    <property type="protein sequence ID" value="CAL1595043.1"/>
    <property type="molecule type" value="Genomic_DNA"/>
</dbReference>
<dbReference type="AlphaFoldDB" id="A0AAV2L225"/>
<dbReference type="InterPro" id="IPR026966">
    <property type="entry name" value="Neurofascin/L1/NrCAM_C"/>
</dbReference>
<comment type="subcellular location">
    <subcellularLocation>
        <location evidence="1">Membrane</location>
        <topology evidence="1">Single-pass membrane protein</topology>
    </subcellularLocation>
</comment>
<dbReference type="SUPFAM" id="SSF49265">
    <property type="entry name" value="Fibronectin type III"/>
    <property type="match status" value="2"/>
</dbReference>
<evidence type="ECO:0000256" key="2">
    <source>
        <dbReference type="ARBA" id="ARBA00008588"/>
    </source>
</evidence>
<gene>
    <name evidence="10" type="ORF">KC01_LOCUS23922</name>
</gene>
<proteinExistence type="inferred from homology"/>
<evidence type="ECO:0000256" key="1">
    <source>
        <dbReference type="ARBA" id="ARBA00004167"/>
    </source>
</evidence>
<dbReference type="SMART" id="SM00060">
    <property type="entry name" value="FN3"/>
    <property type="match status" value="2"/>
</dbReference>
<comment type="similarity">
    <text evidence="2">Belongs to the immunoglobulin superfamily. L1/neurofascin/NgCAM family.</text>
</comment>
<dbReference type="InterPro" id="IPR036116">
    <property type="entry name" value="FN3_sf"/>
</dbReference>
<reference evidence="10 11" key="1">
    <citation type="submission" date="2024-04" db="EMBL/GenBank/DDBJ databases">
        <authorList>
            <person name="Waldvogel A.-M."/>
            <person name="Schoenle A."/>
        </authorList>
    </citation>
    <scope>NUCLEOTIDE SEQUENCE [LARGE SCALE GENOMIC DNA]</scope>
</reference>
<evidence type="ECO:0000256" key="3">
    <source>
        <dbReference type="ARBA" id="ARBA00022692"/>
    </source>
</evidence>
<dbReference type="CDD" id="cd00063">
    <property type="entry name" value="FN3"/>
    <property type="match status" value="2"/>
</dbReference>
<dbReference type="Gene3D" id="2.60.40.10">
    <property type="entry name" value="Immunoglobulins"/>
    <property type="match status" value="2"/>
</dbReference>
<evidence type="ECO:0000256" key="7">
    <source>
        <dbReference type="SAM" id="MobiDB-lite"/>
    </source>
</evidence>
<dbReference type="PRINTS" id="PR00014">
    <property type="entry name" value="FNTYPEIII"/>
</dbReference>
<evidence type="ECO:0000259" key="9">
    <source>
        <dbReference type="PROSITE" id="PS50853"/>
    </source>
</evidence>
<feature type="domain" description="Fibronectin type-III" evidence="9">
    <location>
        <begin position="25"/>
        <end position="122"/>
    </location>
</feature>
<keyword evidence="3 8" id="KW-0812">Transmembrane</keyword>
<evidence type="ECO:0000313" key="10">
    <source>
        <dbReference type="EMBL" id="CAL1595043.1"/>
    </source>
</evidence>
<name>A0AAV2L225_KNICA</name>
<keyword evidence="5 8" id="KW-1133">Transmembrane helix</keyword>
<feature type="region of interest" description="Disordered" evidence="7">
    <location>
        <begin position="313"/>
        <end position="399"/>
    </location>
</feature>
<dbReference type="PANTHER" id="PTHR13817:SF73">
    <property type="entry name" value="FIBRONECTIN TYPE-III DOMAIN-CONTAINING PROTEIN"/>
    <property type="match status" value="1"/>
</dbReference>
<dbReference type="Pfam" id="PF00041">
    <property type="entry name" value="fn3"/>
    <property type="match status" value="1"/>
</dbReference>
<feature type="region of interest" description="Disordered" evidence="7">
    <location>
        <begin position="132"/>
        <end position="162"/>
    </location>
</feature>
<feature type="domain" description="Fibronectin type-III" evidence="9">
    <location>
        <begin position="157"/>
        <end position="249"/>
    </location>
</feature>
<dbReference type="Pfam" id="PF13882">
    <property type="entry name" value="Bravo_FIGEY"/>
    <property type="match status" value="1"/>
</dbReference>
<organism evidence="10 11">
    <name type="scientific">Knipowitschia caucasica</name>
    <name type="common">Caucasian dwarf goby</name>
    <name type="synonym">Pomatoschistus caucasicus</name>
    <dbReference type="NCBI Taxonomy" id="637954"/>
    <lineage>
        <taxon>Eukaryota</taxon>
        <taxon>Metazoa</taxon>
        <taxon>Chordata</taxon>
        <taxon>Craniata</taxon>
        <taxon>Vertebrata</taxon>
        <taxon>Euteleostomi</taxon>
        <taxon>Actinopterygii</taxon>
        <taxon>Neopterygii</taxon>
        <taxon>Teleostei</taxon>
        <taxon>Neoteleostei</taxon>
        <taxon>Acanthomorphata</taxon>
        <taxon>Gobiaria</taxon>
        <taxon>Gobiiformes</taxon>
        <taxon>Gobioidei</taxon>
        <taxon>Gobiidae</taxon>
        <taxon>Gobiinae</taxon>
        <taxon>Knipowitschia</taxon>
    </lineage>
</organism>
<accession>A0AAV2L225</accession>
<evidence type="ECO:0000256" key="6">
    <source>
        <dbReference type="ARBA" id="ARBA00023136"/>
    </source>
</evidence>
<dbReference type="InterPro" id="IPR050964">
    <property type="entry name" value="Striated_Muscle_Regulatory"/>
</dbReference>
<dbReference type="InterPro" id="IPR003961">
    <property type="entry name" value="FN3_dom"/>
</dbReference>
<keyword evidence="6 8" id="KW-0472">Membrane</keyword>
<evidence type="ECO:0000256" key="4">
    <source>
        <dbReference type="ARBA" id="ARBA00022737"/>
    </source>
</evidence>
<evidence type="ECO:0000256" key="8">
    <source>
        <dbReference type="SAM" id="Phobius"/>
    </source>
</evidence>
<dbReference type="Proteomes" id="UP001497482">
    <property type="component" value="Chromosome 20"/>
</dbReference>
<feature type="transmembrane region" description="Helical" evidence="8">
    <location>
        <begin position="261"/>
        <end position="282"/>
    </location>
</feature>
<keyword evidence="4" id="KW-0677">Repeat</keyword>
<keyword evidence="11" id="KW-1185">Reference proteome</keyword>
<feature type="compositionally biased region" description="Polar residues" evidence="7">
    <location>
        <begin position="133"/>
        <end position="142"/>
    </location>
</feature>
<dbReference type="InterPro" id="IPR013783">
    <property type="entry name" value="Ig-like_fold"/>
</dbReference>
<evidence type="ECO:0000256" key="5">
    <source>
        <dbReference type="ARBA" id="ARBA00022989"/>
    </source>
</evidence>
<dbReference type="PANTHER" id="PTHR13817">
    <property type="entry name" value="TITIN"/>
    <property type="match status" value="1"/>
</dbReference>
<dbReference type="PROSITE" id="PS50853">
    <property type="entry name" value="FN3"/>
    <property type="match status" value="2"/>
</dbReference>
<sequence>MGRYRGPPPSARCTITDGCSSIPEEPSSLVVTDSNVDSLTLEWSPPHDRNGHITGYTLKYQPVNNTHNLGPLEELAFAANETSVTLGNLKYSTRYKFYLSAKTKNGAGPAISQEALTITDQALLSQLDLHLGTGSTQTSHPNAQPLPRQPTHQANPVSEDFGNVSSTVADDGVLISWEYTGPEKDIYVEYKMKDNEGEAWHKEPVNGSQNFVVKGLKAGVSYWVRLVASGASELPSQHSRELLVSVPAVASRQVDIATQGWFIGLMCAIALLILILLIICFIQRNKGGKYPVKEKEDAHTDPEFQPMKEEDCTFGEYSDNEDHKPLKGSRSPSNGTVKREDSDDSLVDYGEGGDGQFNEDGSFIGQYSGKSGCRDNPDGPESSEAPSPIKAMNSLNSFV</sequence>
<evidence type="ECO:0000313" key="11">
    <source>
        <dbReference type="Proteomes" id="UP001497482"/>
    </source>
</evidence>
<protein>
    <recommendedName>
        <fullName evidence="9">Fibronectin type-III domain-containing protein</fullName>
    </recommendedName>
</protein>
<dbReference type="GO" id="GO:0016020">
    <property type="term" value="C:membrane"/>
    <property type="evidence" value="ECO:0007669"/>
    <property type="project" value="UniProtKB-SubCell"/>
</dbReference>